<protein>
    <submittedName>
        <fullName evidence="1">Uncharacterized protein</fullName>
    </submittedName>
</protein>
<reference evidence="1 2" key="1">
    <citation type="journal article" date="2020" name="ISME J.">
        <title>Uncovering the hidden diversity of litter-decomposition mechanisms in mushroom-forming fungi.</title>
        <authorList>
            <person name="Floudas D."/>
            <person name="Bentzer J."/>
            <person name="Ahren D."/>
            <person name="Johansson T."/>
            <person name="Persson P."/>
            <person name="Tunlid A."/>
        </authorList>
    </citation>
    <scope>NUCLEOTIDE SEQUENCE [LARGE SCALE GENOMIC DNA]</scope>
    <source>
        <strain evidence="1 2">CBS 146.42</strain>
    </source>
</reference>
<gene>
    <name evidence="1" type="ORF">D9756_009870</name>
</gene>
<dbReference type="Proteomes" id="UP000559027">
    <property type="component" value="Unassembled WGS sequence"/>
</dbReference>
<evidence type="ECO:0000313" key="2">
    <source>
        <dbReference type="Proteomes" id="UP000559027"/>
    </source>
</evidence>
<keyword evidence="2" id="KW-1185">Reference proteome</keyword>
<dbReference type="OrthoDB" id="3131659at2759"/>
<accession>A0A8H5FT72</accession>
<proteinExistence type="predicted"/>
<comment type="caution">
    <text evidence="1">The sequence shown here is derived from an EMBL/GenBank/DDBJ whole genome shotgun (WGS) entry which is preliminary data.</text>
</comment>
<evidence type="ECO:0000313" key="1">
    <source>
        <dbReference type="EMBL" id="KAF5348805.1"/>
    </source>
</evidence>
<dbReference type="EMBL" id="JAACJO010000018">
    <property type="protein sequence ID" value="KAF5348805.1"/>
    <property type="molecule type" value="Genomic_DNA"/>
</dbReference>
<dbReference type="AlphaFoldDB" id="A0A8H5FT72"/>
<name>A0A8H5FT72_9AGAR</name>
<sequence>MSFILISYLSTICAFVWEVVYYLWSYDATVVRAIEVNRVSDRAGNEVTTIENVEARAAVEVIHVSDSAVRLSTYTSAQLDYFTTHCPWYTVGEDTAIAIEAFAPTKITEAMERYGRKAPGETTDDSGCNTRESVLSADTTIMEEDDWFSEGPSVASSATSVDDVGDEKCNVVGGEGEVTEEAGDEKVMESLDGDDMFDDMLEYYFSSDKMGDGGIAEIRGVERVAEAGSILEESEPADERIQQMAKVIKKIATSCREDKSKTENTEIESEHKAICDVLEEFSVGQVLIRAAMVVKQPSGSVHSPPGYALLLSPVPDVHILGRPTRNTEEKLCDLLNFMEECDFILPDLSFGEASCSYYPRETPRFGSDDCVAQRDIHGGLVLPNSELQFPMGRNPCLERIEEEEFTPRIVVQSPSLDIFPLPPIRPRRAFEEGLAEVLEFMDNHDNELPICAAVESDSVFKIRKGISTRGISLRPLCKDYGGLGPHVLAFMEGWRYDHMIESGGEHPNAGKRRTTLEGDVFELSQRSPIDTPWTPAFYDSTAKLDDLFQGVKTADGVDFAYGRDNRANIKPDLGEEFDAIFDIVDKFGISIEEGLAFFEKASEWFTVRAKDEARRLKCRLGDRVQPCDLKLEAIIGPAGLTSAVKDRRVVAPEDYLRGDSEAKL</sequence>
<organism evidence="1 2">
    <name type="scientific">Leucocoprinus leucothites</name>
    <dbReference type="NCBI Taxonomy" id="201217"/>
    <lineage>
        <taxon>Eukaryota</taxon>
        <taxon>Fungi</taxon>
        <taxon>Dikarya</taxon>
        <taxon>Basidiomycota</taxon>
        <taxon>Agaricomycotina</taxon>
        <taxon>Agaricomycetes</taxon>
        <taxon>Agaricomycetidae</taxon>
        <taxon>Agaricales</taxon>
        <taxon>Agaricineae</taxon>
        <taxon>Agaricaceae</taxon>
        <taxon>Leucocoprinus</taxon>
    </lineage>
</organism>